<dbReference type="AlphaFoldDB" id="A0A059EXA4"/>
<gene>
    <name evidence="2" type="ORF">H312_02959</name>
</gene>
<dbReference type="PANTHER" id="PTHR47163:SF2">
    <property type="entry name" value="SI:DKEY-17M8.2"/>
    <property type="match status" value="1"/>
</dbReference>
<evidence type="ECO:0000313" key="3">
    <source>
        <dbReference type="Proteomes" id="UP000030655"/>
    </source>
</evidence>
<protein>
    <recommendedName>
        <fullName evidence="1">ISXO2-like transposase domain-containing protein</fullName>
    </recommendedName>
</protein>
<dbReference type="PANTHER" id="PTHR47163">
    <property type="entry name" value="DDE_TNP_IS1595 DOMAIN-CONTAINING PROTEIN"/>
    <property type="match status" value="1"/>
</dbReference>
<evidence type="ECO:0000313" key="2">
    <source>
        <dbReference type="EMBL" id="KCZ79653.1"/>
    </source>
</evidence>
<dbReference type="InterPro" id="IPR053164">
    <property type="entry name" value="IS1016-like_transposase"/>
</dbReference>
<name>A0A059EXA4_9MICR</name>
<dbReference type="OrthoDB" id="2190711at2759"/>
<keyword evidence="3" id="KW-1185">Reference proteome</keyword>
<reference evidence="2 3" key="2">
    <citation type="submission" date="2014-03" db="EMBL/GenBank/DDBJ databases">
        <title>The Genome Sequence of Anncaliia algerae insect isolate PRA339.</title>
        <authorList>
            <consortium name="The Broad Institute Genome Sequencing Platform"/>
            <consortium name="The Broad Institute Genome Sequencing Center for Infectious Disease"/>
            <person name="Cuomo C."/>
            <person name="Becnel J."/>
            <person name="Sanscrainte N."/>
            <person name="Walker B."/>
            <person name="Young S.K."/>
            <person name="Zeng Q."/>
            <person name="Gargeya S."/>
            <person name="Fitzgerald M."/>
            <person name="Haas B."/>
            <person name="Abouelleil A."/>
            <person name="Alvarado L."/>
            <person name="Arachchi H.M."/>
            <person name="Berlin A.M."/>
            <person name="Chapman S.B."/>
            <person name="Dewar J."/>
            <person name="Goldberg J."/>
            <person name="Griggs A."/>
            <person name="Gujja S."/>
            <person name="Hansen M."/>
            <person name="Howarth C."/>
            <person name="Imamovic A."/>
            <person name="Larimer J."/>
            <person name="McCowan C."/>
            <person name="Murphy C."/>
            <person name="Neiman D."/>
            <person name="Pearson M."/>
            <person name="Priest M."/>
            <person name="Roberts A."/>
            <person name="Saif S."/>
            <person name="Shea T."/>
            <person name="Sisk P."/>
            <person name="Sykes S."/>
            <person name="Wortman J."/>
            <person name="Nusbaum C."/>
            <person name="Birren B."/>
        </authorList>
    </citation>
    <scope>NUCLEOTIDE SEQUENCE [LARGE SCALE GENOMIC DNA]</scope>
    <source>
        <strain evidence="2 3">PRA339</strain>
    </source>
</reference>
<accession>A0A059EXA4</accession>
<reference evidence="3" key="1">
    <citation type="submission" date="2013-02" db="EMBL/GenBank/DDBJ databases">
        <authorList>
            <consortium name="The Broad Institute Genome Sequencing Platform"/>
            <person name="Cuomo C."/>
            <person name="Becnel J."/>
            <person name="Sanscrainte N."/>
            <person name="Walker B."/>
            <person name="Young S.K."/>
            <person name="Zeng Q."/>
            <person name="Gargeya S."/>
            <person name="Fitzgerald M."/>
            <person name="Haas B."/>
            <person name="Abouelleil A."/>
            <person name="Alvarado L."/>
            <person name="Arachchi H.M."/>
            <person name="Berlin A.M."/>
            <person name="Chapman S.B."/>
            <person name="Dewar J."/>
            <person name="Goldberg J."/>
            <person name="Griggs A."/>
            <person name="Gujja S."/>
            <person name="Hansen M."/>
            <person name="Howarth C."/>
            <person name="Imamovic A."/>
            <person name="Larimer J."/>
            <person name="McCowan C."/>
            <person name="Murphy C."/>
            <person name="Neiman D."/>
            <person name="Pearson M."/>
            <person name="Priest M."/>
            <person name="Roberts A."/>
            <person name="Saif S."/>
            <person name="Shea T."/>
            <person name="Sisk P."/>
            <person name="Sykes S."/>
            <person name="Wortman J."/>
            <person name="Nusbaum C."/>
            <person name="Birren B."/>
        </authorList>
    </citation>
    <scope>NUCLEOTIDE SEQUENCE [LARGE SCALE GENOMIC DNA]</scope>
    <source>
        <strain evidence="3">PRA339</strain>
    </source>
</reference>
<feature type="domain" description="ISXO2-like transposase" evidence="1">
    <location>
        <begin position="2"/>
        <end position="79"/>
    </location>
</feature>
<proteinExistence type="predicted"/>
<dbReference type="VEuPathDB" id="MicrosporidiaDB:H312_02959"/>
<dbReference type="Proteomes" id="UP000030655">
    <property type="component" value="Unassembled WGS sequence"/>
</dbReference>
<organism evidence="2 3">
    <name type="scientific">Anncaliia algerae PRA339</name>
    <dbReference type="NCBI Taxonomy" id="1288291"/>
    <lineage>
        <taxon>Eukaryota</taxon>
        <taxon>Fungi</taxon>
        <taxon>Fungi incertae sedis</taxon>
        <taxon>Microsporidia</taxon>
        <taxon>Tubulinosematoidea</taxon>
        <taxon>Tubulinosematidae</taxon>
        <taxon>Anncaliia</taxon>
    </lineage>
</organism>
<dbReference type="InterPro" id="IPR024445">
    <property type="entry name" value="Tnp_ISXO2-like"/>
</dbReference>
<dbReference type="HOGENOM" id="CLU_044348_8_1_1"/>
<dbReference type="EMBL" id="KK365243">
    <property type="protein sequence ID" value="KCZ79653.1"/>
    <property type="molecule type" value="Genomic_DNA"/>
</dbReference>
<evidence type="ECO:0000259" key="1">
    <source>
        <dbReference type="Pfam" id="PF12762"/>
    </source>
</evidence>
<sequence>MPGSVIWTDEHKSYQRLNKNGFLHQSVCHKYEFINKTNGVNTQAVEAFHNELKLAIKKRKGVKTELRSGFLKEFCFYFNNKNNFLDAVLGLIKIN</sequence>
<dbReference type="Pfam" id="PF12762">
    <property type="entry name" value="DDE_Tnp_IS1595"/>
    <property type="match status" value="1"/>
</dbReference>